<evidence type="ECO:0000256" key="5">
    <source>
        <dbReference type="ARBA" id="ARBA00022630"/>
    </source>
</evidence>
<dbReference type="GO" id="GO:0006696">
    <property type="term" value="P:ergosterol biosynthetic process"/>
    <property type="evidence" value="ECO:0007669"/>
    <property type="project" value="TreeGrafter"/>
</dbReference>
<evidence type="ECO:0000256" key="10">
    <source>
        <dbReference type="RuleBase" id="RU367121"/>
    </source>
</evidence>
<dbReference type="SUPFAM" id="SSF51905">
    <property type="entry name" value="FAD/NAD(P)-binding domain"/>
    <property type="match status" value="1"/>
</dbReference>
<evidence type="ECO:0000313" key="12">
    <source>
        <dbReference type="EMBL" id="CEP22948.1"/>
    </source>
</evidence>
<comment type="caution">
    <text evidence="10">Lacks conserved residue(s) required for the propagation of feature annotation.</text>
</comment>
<comment type="cofactor">
    <cofactor evidence="1 10">
        <name>FAD</name>
        <dbReference type="ChEBI" id="CHEBI:57692"/>
    </cofactor>
</comment>
<comment type="function">
    <text evidence="10">Catalyzes the stereospecific oxidation of squalene to (S)-2,3-epoxysqualene, and is considered to be a rate-limiting enzyme in steroid biosynthesis.</text>
</comment>
<keyword evidence="10" id="KW-1133">Transmembrane helix</keyword>
<dbReference type="AlphaFoldDB" id="A0A0H5C4N0"/>
<keyword evidence="10" id="KW-0256">Endoplasmic reticulum</keyword>
<protein>
    <recommendedName>
        <fullName evidence="4 10">Squalene monooxygenase</fullName>
        <ecNumber evidence="4 10">1.14.14.17</ecNumber>
    </recommendedName>
</protein>
<name>A0A0H5C4N0_CYBJN</name>
<evidence type="ECO:0000256" key="4">
    <source>
        <dbReference type="ARBA" id="ARBA00012312"/>
    </source>
</evidence>
<evidence type="ECO:0000256" key="1">
    <source>
        <dbReference type="ARBA" id="ARBA00001974"/>
    </source>
</evidence>
<feature type="transmembrane region" description="Helical" evidence="10">
    <location>
        <begin position="454"/>
        <end position="477"/>
    </location>
</feature>
<organism evidence="12 13">
    <name type="scientific">Cyberlindnera jadinii (strain ATCC 18201 / CBS 1600 / BCRC 20928 / JCM 3617 / NBRC 0987 / NRRL Y-1542)</name>
    <name type="common">Torula yeast</name>
    <name type="synonym">Candida utilis</name>
    <dbReference type="NCBI Taxonomy" id="983966"/>
    <lineage>
        <taxon>Eukaryota</taxon>
        <taxon>Fungi</taxon>
        <taxon>Dikarya</taxon>
        <taxon>Ascomycota</taxon>
        <taxon>Saccharomycotina</taxon>
        <taxon>Saccharomycetes</taxon>
        <taxon>Phaffomycetales</taxon>
        <taxon>Phaffomycetaceae</taxon>
        <taxon>Cyberlindnera</taxon>
    </lineage>
</organism>
<comment type="catalytic activity">
    <reaction evidence="10">
        <text>squalene + reduced [NADPH--hemoprotein reductase] + O2 = (S)-2,3-epoxysqualene + oxidized [NADPH--hemoprotein reductase] + H2O + H(+)</text>
        <dbReference type="Rhea" id="RHEA:25282"/>
        <dbReference type="Rhea" id="RHEA-COMP:11964"/>
        <dbReference type="Rhea" id="RHEA-COMP:11965"/>
        <dbReference type="ChEBI" id="CHEBI:15377"/>
        <dbReference type="ChEBI" id="CHEBI:15378"/>
        <dbReference type="ChEBI" id="CHEBI:15379"/>
        <dbReference type="ChEBI" id="CHEBI:15440"/>
        <dbReference type="ChEBI" id="CHEBI:15441"/>
        <dbReference type="ChEBI" id="CHEBI:57618"/>
        <dbReference type="ChEBI" id="CHEBI:58210"/>
        <dbReference type="EC" id="1.14.14.17"/>
    </reaction>
</comment>
<dbReference type="InterPro" id="IPR036188">
    <property type="entry name" value="FAD/NAD-bd_sf"/>
</dbReference>
<dbReference type="GO" id="GO:0004506">
    <property type="term" value="F:squalene monooxygenase activity"/>
    <property type="evidence" value="ECO:0007669"/>
    <property type="project" value="UniProtKB-UniRule"/>
</dbReference>
<dbReference type="GO" id="GO:0005789">
    <property type="term" value="C:endoplasmic reticulum membrane"/>
    <property type="evidence" value="ECO:0007669"/>
    <property type="project" value="UniProtKB-SubCell"/>
</dbReference>
<dbReference type="EC" id="1.14.14.17" evidence="4 10"/>
<keyword evidence="5 10" id="KW-0285">Flavoprotein</keyword>
<dbReference type="PRINTS" id="PR00420">
    <property type="entry name" value="RNGMNOXGNASE"/>
</dbReference>
<keyword evidence="8 10" id="KW-0560">Oxidoreductase</keyword>
<dbReference type="Proteomes" id="UP000038830">
    <property type="component" value="Unassembled WGS sequence"/>
</dbReference>
<dbReference type="PANTHER" id="PTHR10835:SF0">
    <property type="entry name" value="SQUALENE MONOOXYGENASE"/>
    <property type="match status" value="1"/>
</dbReference>
<dbReference type="InterPro" id="IPR040125">
    <property type="entry name" value="Squalene_monox"/>
</dbReference>
<keyword evidence="10" id="KW-0812">Transmembrane</keyword>
<reference evidence="13" key="1">
    <citation type="journal article" date="2015" name="J. Biotechnol.">
        <title>The structure of the Cyberlindnera jadinii genome and its relation to Candida utilis analyzed by the occurrence of single nucleotide polymorphisms.</title>
        <authorList>
            <person name="Rupp O."/>
            <person name="Brinkrolf K."/>
            <person name="Buerth C."/>
            <person name="Kunigo M."/>
            <person name="Schneider J."/>
            <person name="Jaenicke S."/>
            <person name="Goesmann A."/>
            <person name="Puehler A."/>
            <person name="Jaeger K.-E."/>
            <person name="Ernst J.F."/>
        </authorList>
    </citation>
    <scope>NUCLEOTIDE SEQUENCE [LARGE SCALE GENOMIC DNA]</scope>
    <source>
        <strain evidence="13">ATCC 18201 / CBS 1600 / BCRC 20928 / JCM 3617 / NBRC 0987 / NRRL Y-1542</strain>
    </source>
</reference>
<evidence type="ECO:0000256" key="9">
    <source>
        <dbReference type="ARBA" id="ARBA00023136"/>
    </source>
</evidence>
<sequence>MSNHYEAIVVGAGVVGPAIATGMARQGRRVLIVERDWSEPDRIVGELMQPAGLKALRSLGMIQAINNIEATPETGYTVFYEGEAVSIPYPHKADTAVVPPIKSCVFGGNDKVVDDGFVTTAEFEDNEYEVGVSFEHGKFISNLRKIVKAEKNVTTLEGTVTELIRDADGVHGIVVKPSDGGSPQRFTGDLTFMCDGIFSKFRKSLTDDNVPSVNSHFIALKLHNADIPVPNTGHVILNSKCDPALVYQITPTDTRVLCAYNSPQLPRDVKKYLREKVLPVFPIGLQPSFTKALEEPIKSMPNSYLTARLNDVPGLFLIGDALNMRHPLTGGGMTVGLNDAAMAVRTLEDVPSLADREVTSAKIIDFHYDRKDLDAVINILSIALFSLFAADSSNLKILQRGCFKYFQRGGECVSIPVGFLSGTIPKPFLLTWVFTKVALYSVYCNFVDNGVLLLPLSIVQVFTVLFTAVVVFAPYLIAELFQ</sequence>
<accession>A0A0H5C4N0</accession>
<evidence type="ECO:0000256" key="6">
    <source>
        <dbReference type="ARBA" id="ARBA00022827"/>
    </source>
</evidence>
<dbReference type="PANTHER" id="PTHR10835">
    <property type="entry name" value="SQUALENE MONOOXYGENASE"/>
    <property type="match status" value="1"/>
</dbReference>
<evidence type="ECO:0000313" key="13">
    <source>
        <dbReference type="Proteomes" id="UP000038830"/>
    </source>
</evidence>
<comment type="subcellular location">
    <subcellularLocation>
        <location evidence="10">Endoplasmic reticulum membrane</location>
        <topology evidence="10">Multi-pass membrane protein</topology>
    </subcellularLocation>
    <subcellularLocation>
        <location evidence="2">Microsome membrane</location>
        <topology evidence="2">Multi-pass membrane protein</topology>
    </subcellularLocation>
</comment>
<keyword evidence="9 10" id="KW-0472">Membrane</keyword>
<evidence type="ECO:0000256" key="7">
    <source>
        <dbReference type="ARBA" id="ARBA00022848"/>
    </source>
</evidence>
<dbReference type="UniPathway" id="UPA00767">
    <property type="reaction ID" value="UER00752"/>
</dbReference>
<keyword evidence="6 10" id="KW-0274">FAD</keyword>
<evidence type="ECO:0000256" key="8">
    <source>
        <dbReference type="ARBA" id="ARBA00023002"/>
    </source>
</evidence>
<keyword evidence="7" id="KW-0492">Microsome</keyword>
<proteinExistence type="inferred from homology"/>
<gene>
    <name evidence="12" type="primary">ERG1</name>
    <name evidence="12" type="ORF">BN1211_3421</name>
</gene>
<evidence type="ECO:0000259" key="11">
    <source>
        <dbReference type="Pfam" id="PF08491"/>
    </source>
</evidence>
<feature type="domain" description="Squalene epoxidase" evidence="11">
    <location>
        <begin position="189"/>
        <end position="458"/>
    </location>
</feature>
<dbReference type="Pfam" id="PF08491">
    <property type="entry name" value="SE"/>
    <property type="match status" value="1"/>
</dbReference>
<dbReference type="InterPro" id="IPR013698">
    <property type="entry name" value="Squalene_epoxidase"/>
</dbReference>
<dbReference type="GO" id="GO:0050660">
    <property type="term" value="F:flavin adenine dinucleotide binding"/>
    <property type="evidence" value="ECO:0007669"/>
    <property type="project" value="UniProtKB-UniRule"/>
</dbReference>
<evidence type="ECO:0000256" key="2">
    <source>
        <dbReference type="ARBA" id="ARBA00004154"/>
    </source>
</evidence>
<comment type="similarity">
    <text evidence="3 10">Belongs to the squalene monooxygenase family.</text>
</comment>
<dbReference type="EMBL" id="CDQK01000004">
    <property type="protein sequence ID" value="CEP22948.1"/>
    <property type="molecule type" value="Genomic_DNA"/>
</dbReference>
<evidence type="ECO:0000256" key="3">
    <source>
        <dbReference type="ARBA" id="ARBA00008802"/>
    </source>
</evidence>
<dbReference type="Gene3D" id="3.50.50.60">
    <property type="entry name" value="FAD/NAD(P)-binding domain"/>
    <property type="match status" value="2"/>
</dbReference>